<sequence length="249" mass="27889">MQSADLSPRQLAVRVGVSGKTVERWVADAELIPHARNREDACEALGVDEEMLWPKAVKDRIKSGGDREIVHSYPYRSSCPSTVWAELVEKSTTDILFAGYTNYFLWIDQPAFASTLRRKLDSGCRVRFLPGDPDGETTRNREQIEDVALTVSTRIRITLEHLGKLGAHEEAWKHASPRRATRPVTSPLSVFRFDDEALVTPHLARLVGHDSPLLHLRKFGGTGMFARFAEHAEELWSKGVPTGPRAQPP</sequence>
<keyword evidence="2" id="KW-1185">Reference proteome</keyword>
<dbReference type="EMBL" id="JBHSKN010000032">
    <property type="protein sequence ID" value="MFC5244684.1"/>
    <property type="molecule type" value="Genomic_DNA"/>
</dbReference>
<dbReference type="Proteomes" id="UP001596035">
    <property type="component" value="Unassembled WGS sequence"/>
</dbReference>
<organism evidence="1 2">
    <name type="scientific">Streptomyces atrovirens</name>
    <dbReference type="NCBI Taxonomy" id="285556"/>
    <lineage>
        <taxon>Bacteria</taxon>
        <taxon>Bacillati</taxon>
        <taxon>Actinomycetota</taxon>
        <taxon>Actinomycetes</taxon>
        <taxon>Kitasatosporales</taxon>
        <taxon>Streptomycetaceae</taxon>
        <taxon>Streptomyces</taxon>
    </lineage>
</organism>
<accession>A0ABW0E516</accession>
<proteinExistence type="predicted"/>
<name>A0ABW0E516_9ACTN</name>
<evidence type="ECO:0000313" key="1">
    <source>
        <dbReference type="EMBL" id="MFC5244684.1"/>
    </source>
</evidence>
<protein>
    <submittedName>
        <fullName evidence="1">Helix-turn-helix domain-containing protein</fullName>
    </submittedName>
</protein>
<dbReference type="CDD" id="cd00093">
    <property type="entry name" value="HTH_XRE"/>
    <property type="match status" value="1"/>
</dbReference>
<dbReference type="InterPro" id="IPR001387">
    <property type="entry name" value="Cro/C1-type_HTH"/>
</dbReference>
<dbReference type="RefSeq" id="WP_344568558.1">
    <property type="nucleotide sequence ID" value="NZ_BAAATG010000058.1"/>
</dbReference>
<comment type="caution">
    <text evidence="1">The sequence shown here is derived from an EMBL/GenBank/DDBJ whole genome shotgun (WGS) entry which is preliminary data.</text>
</comment>
<reference evidence="2" key="1">
    <citation type="journal article" date="2019" name="Int. J. Syst. Evol. Microbiol.">
        <title>The Global Catalogue of Microorganisms (GCM) 10K type strain sequencing project: providing services to taxonomists for standard genome sequencing and annotation.</title>
        <authorList>
            <consortium name="The Broad Institute Genomics Platform"/>
            <consortium name="The Broad Institute Genome Sequencing Center for Infectious Disease"/>
            <person name="Wu L."/>
            <person name="Ma J."/>
        </authorList>
    </citation>
    <scope>NUCLEOTIDE SEQUENCE [LARGE SCALE GENOMIC DNA]</scope>
    <source>
        <strain evidence="2">CGMCC 4.7131</strain>
    </source>
</reference>
<evidence type="ECO:0000313" key="2">
    <source>
        <dbReference type="Proteomes" id="UP001596035"/>
    </source>
</evidence>
<gene>
    <name evidence="1" type="ORF">ACFPWV_33040</name>
</gene>